<organism evidence="2 3">
    <name type="scientific">Camellia sinensis var. sinensis</name>
    <name type="common">China tea</name>
    <dbReference type="NCBI Taxonomy" id="542762"/>
    <lineage>
        <taxon>Eukaryota</taxon>
        <taxon>Viridiplantae</taxon>
        <taxon>Streptophyta</taxon>
        <taxon>Embryophyta</taxon>
        <taxon>Tracheophyta</taxon>
        <taxon>Spermatophyta</taxon>
        <taxon>Magnoliopsida</taxon>
        <taxon>eudicotyledons</taxon>
        <taxon>Gunneridae</taxon>
        <taxon>Pentapetalae</taxon>
        <taxon>asterids</taxon>
        <taxon>Ericales</taxon>
        <taxon>Theaceae</taxon>
        <taxon>Camellia</taxon>
    </lineage>
</organism>
<dbReference type="InterPro" id="IPR036047">
    <property type="entry name" value="F-box-like_dom_sf"/>
</dbReference>
<protein>
    <recommendedName>
        <fullName evidence="4">F-box domain-containing protein</fullName>
    </recommendedName>
</protein>
<gene>
    <name evidence="2" type="ORF">TEA_016042</name>
</gene>
<evidence type="ECO:0000256" key="1">
    <source>
        <dbReference type="SAM" id="MobiDB-lite"/>
    </source>
</evidence>
<reference evidence="2 3" key="1">
    <citation type="journal article" date="2018" name="Proc. Natl. Acad. Sci. U.S.A.">
        <title>Draft genome sequence of Camellia sinensis var. sinensis provides insights into the evolution of the tea genome and tea quality.</title>
        <authorList>
            <person name="Wei C."/>
            <person name="Yang H."/>
            <person name="Wang S."/>
            <person name="Zhao J."/>
            <person name="Liu C."/>
            <person name="Gao L."/>
            <person name="Xia E."/>
            <person name="Lu Y."/>
            <person name="Tai Y."/>
            <person name="She G."/>
            <person name="Sun J."/>
            <person name="Cao H."/>
            <person name="Tong W."/>
            <person name="Gao Q."/>
            <person name="Li Y."/>
            <person name="Deng W."/>
            <person name="Jiang X."/>
            <person name="Wang W."/>
            <person name="Chen Q."/>
            <person name="Zhang S."/>
            <person name="Li H."/>
            <person name="Wu J."/>
            <person name="Wang P."/>
            <person name="Li P."/>
            <person name="Shi C."/>
            <person name="Zheng F."/>
            <person name="Jian J."/>
            <person name="Huang B."/>
            <person name="Shan D."/>
            <person name="Shi M."/>
            <person name="Fang C."/>
            <person name="Yue Y."/>
            <person name="Li F."/>
            <person name="Li D."/>
            <person name="Wei S."/>
            <person name="Han B."/>
            <person name="Jiang C."/>
            <person name="Yin Y."/>
            <person name="Xia T."/>
            <person name="Zhang Z."/>
            <person name="Bennetzen J.L."/>
            <person name="Zhao S."/>
            <person name="Wan X."/>
        </authorList>
    </citation>
    <scope>NUCLEOTIDE SEQUENCE [LARGE SCALE GENOMIC DNA]</scope>
    <source>
        <strain evidence="3">cv. Shuchazao</strain>
        <tissue evidence="2">Leaf</tissue>
    </source>
</reference>
<sequence length="228" mass="25420">MLGLDTQMDDGGDESMEVGEGDRGNHKLLVIVVHAIMIDSGFVRFDSVSRRRVEGFYFPDEWPSLQFIISLPYTLLEIIKQGLITINGIETVKLKFQSLGKFVNVYGSLAKNDFGLYGVCLGEEHLVFFLNLIWANCDSIGEMNGKESFSNSHAAREVFEFLKIVKDKPTLPLLIDLCERAGLAPPPCFMRLPTDLKLKILESLRGVDVANVGSVCSEFCYLSSNDDL</sequence>
<accession>A0A4S4ENF8</accession>
<evidence type="ECO:0000313" key="3">
    <source>
        <dbReference type="Proteomes" id="UP000306102"/>
    </source>
</evidence>
<dbReference type="SUPFAM" id="SSF81383">
    <property type="entry name" value="F-box domain"/>
    <property type="match status" value="1"/>
</dbReference>
<dbReference type="Proteomes" id="UP000306102">
    <property type="component" value="Unassembled WGS sequence"/>
</dbReference>
<dbReference type="EMBL" id="SDRB02003392">
    <property type="protein sequence ID" value="THG17872.1"/>
    <property type="molecule type" value="Genomic_DNA"/>
</dbReference>
<name>A0A4S4ENF8_CAMSN</name>
<evidence type="ECO:0008006" key="4">
    <source>
        <dbReference type="Google" id="ProtNLM"/>
    </source>
</evidence>
<feature type="compositionally biased region" description="Acidic residues" evidence="1">
    <location>
        <begin position="7"/>
        <end position="19"/>
    </location>
</feature>
<proteinExistence type="predicted"/>
<dbReference type="Gene3D" id="3.40.1000.30">
    <property type="match status" value="1"/>
</dbReference>
<dbReference type="AlphaFoldDB" id="A0A4S4ENF8"/>
<feature type="region of interest" description="Disordered" evidence="1">
    <location>
        <begin position="1"/>
        <end position="21"/>
    </location>
</feature>
<dbReference type="CDD" id="cd22165">
    <property type="entry name" value="F-box_AtSKIP22-like"/>
    <property type="match status" value="1"/>
</dbReference>
<keyword evidence="3" id="KW-1185">Reference proteome</keyword>
<dbReference type="PANTHER" id="PTHR47602">
    <property type="entry name" value="F-BOX PROTEIN SKIP22"/>
    <property type="match status" value="1"/>
</dbReference>
<comment type="caution">
    <text evidence="2">The sequence shown here is derived from an EMBL/GenBank/DDBJ whole genome shotgun (WGS) entry which is preliminary data.</text>
</comment>
<evidence type="ECO:0000313" key="2">
    <source>
        <dbReference type="EMBL" id="THG17872.1"/>
    </source>
</evidence>
<dbReference type="PANTHER" id="PTHR47602:SF2">
    <property type="entry name" value="F-BOX PROTEIN SKIP22"/>
    <property type="match status" value="1"/>
</dbReference>